<dbReference type="RefSeq" id="WP_103904960.1">
    <property type="nucleotide sequence ID" value="NZ_CP049246.1"/>
</dbReference>
<dbReference type="InterPro" id="IPR029039">
    <property type="entry name" value="Flavoprotein-like_sf"/>
</dbReference>
<evidence type="ECO:0000313" key="2">
    <source>
        <dbReference type="EMBL" id="SEF51363.1"/>
    </source>
</evidence>
<sequence>MVKKKILIIIGSASKNSSNLRLMENFIALTGDGFECRVMDSLASLPHFDPELAVDHTPKSISTIRALIEDSDGVIICTPEYIFSIPSGLKNLLEWCVSTTVFSYKPIGIITASAQGEKGHEELQLIMRILMAKFHPENTWLIQGIKGKINAEGEIIDDQIRMALADFINNYDILLAEK</sequence>
<dbReference type="EMBL" id="FNUT01000001">
    <property type="protein sequence ID" value="SEF51363.1"/>
    <property type="molecule type" value="Genomic_DNA"/>
</dbReference>
<organism evidence="2 3">
    <name type="scientific">Sphingobacterium lactis</name>
    <dbReference type="NCBI Taxonomy" id="797291"/>
    <lineage>
        <taxon>Bacteria</taxon>
        <taxon>Pseudomonadati</taxon>
        <taxon>Bacteroidota</taxon>
        <taxon>Sphingobacteriia</taxon>
        <taxon>Sphingobacteriales</taxon>
        <taxon>Sphingobacteriaceae</taxon>
        <taxon>Sphingobacterium</taxon>
    </lineage>
</organism>
<accession>A0A1H5SL69</accession>
<dbReference type="Proteomes" id="UP000236731">
    <property type="component" value="Unassembled WGS sequence"/>
</dbReference>
<dbReference type="AlphaFoldDB" id="A0A1H5SL69"/>
<name>A0A1H5SL69_9SPHI</name>
<dbReference type="InterPro" id="IPR005025">
    <property type="entry name" value="FMN_Rdtase-like_dom"/>
</dbReference>
<dbReference type="PANTHER" id="PTHR30543">
    <property type="entry name" value="CHROMATE REDUCTASE"/>
    <property type="match status" value="1"/>
</dbReference>
<dbReference type="GO" id="GO:0005829">
    <property type="term" value="C:cytosol"/>
    <property type="evidence" value="ECO:0007669"/>
    <property type="project" value="TreeGrafter"/>
</dbReference>
<dbReference type="Pfam" id="PF03358">
    <property type="entry name" value="FMN_red"/>
    <property type="match status" value="1"/>
</dbReference>
<dbReference type="InterPro" id="IPR050712">
    <property type="entry name" value="NAD(P)H-dep_reductase"/>
</dbReference>
<dbReference type="PANTHER" id="PTHR30543:SF21">
    <property type="entry name" value="NAD(P)H-DEPENDENT FMN REDUCTASE LOT6"/>
    <property type="match status" value="1"/>
</dbReference>
<evidence type="ECO:0000313" key="3">
    <source>
        <dbReference type="Proteomes" id="UP000236731"/>
    </source>
</evidence>
<proteinExistence type="predicted"/>
<evidence type="ECO:0000259" key="1">
    <source>
        <dbReference type="Pfam" id="PF03358"/>
    </source>
</evidence>
<feature type="domain" description="NADPH-dependent FMN reductase-like" evidence="1">
    <location>
        <begin position="5"/>
        <end position="143"/>
    </location>
</feature>
<keyword evidence="3" id="KW-1185">Reference proteome</keyword>
<dbReference type="GO" id="GO:0016491">
    <property type="term" value="F:oxidoreductase activity"/>
    <property type="evidence" value="ECO:0007669"/>
    <property type="project" value="InterPro"/>
</dbReference>
<gene>
    <name evidence="2" type="ORF">SAMN05421877_101307</name>
</gene>
<protein>
    <submittedName>
        <fullName evidence="2">NAD(P)H-dependent FMN reductase</fullName>
    </submittedName>
</protein>
<reference evidence="3" key="1">
    <citation type="submission" date="2016-10" db="EMBL/GenBank/DDBJ databases">
        <authorList>
            <person name="Varghese N."/>
            <person name="Submissions S."/>
        </authorList>
    </citation>
    <scope>NUCLEOTIDE SEQUENCE [LARGE SCALE GENOMIC DNA]</scope>
    <source>
        <strain evidence="3">DSM 22361</strain>
    </source>
</reference>
<dbReference type="OrthoDB" id="9812295at2"/>
<dbReference type="SUPFAM" id="SSF52218">
    <property type="entry name" value="Flavoproteins"/>
    <property type="match status" value="1"/>
</dbReference>
<dbReference type="Gene3D" id="3.40.50.360">
    <property type="match status" value="1"/>
</dbReference>
<dbReference type="GO" id="GO:0010181">
    <property type="term" value="F:FMN binding"/>
    <property type="evidence" value="ECO:0007669"/>
    <property type="project" value="TreeGrafter"/>
</dbReference>